<dbReference type="Proteomes" id="UP000094669">
    <property type="component" value="Unassembled WGS sequence"/>
</dbReference>
<protein>
    <submittedName>
        <fullName evidence="2">Uncharacterized protein</fullName>
    </submittedName>
</protein>
<dbReference type="RefSeq" id="WP_010418934.1">
    <property type="nucleotide sequence ID" value="NZ_MCRM02000010.1"/>
</dbReference>
<gene>
    <name evidence="2" type="ORF">BES34_011715</name>
</gene>
<evidence type="ECO:0000313" key="2">
    <source>
        <dbReference type="EMBL" id="PNV74929.1"/>
    </source>
</evidence>
<keyword evidence="3" id="KW-1185">Reference proteome</keyword>
<organism evidence="2 3">
    <name type="scientific">Leptospira inadai serovar Lyme</name>
    <dbReference type="NCBI Taxonomy" id="293084"/>
    <lineage>
        <taxon>Bacteria</taxon>
        <taxon>Pseudomonadati</taxon>
        <taxon>Spirochaetota</taxon>
        <taxon>Spirochaetia</taxon>
        <taxon>Leptospirales</taxon>
        <taxon>Leptospiraceae</taxon>
        <taxon>Leptospira</taxon>
    </lineage>
</organism>
<evidence type="ECO:0000313" key="3">
    <source>
        <dbReference type="Proteomes" id="UP000094669"/>
    </source>
</evidence>
<reference evidence="2" key="1">
    <citation type="submission" date="2018-01" db="EMBL/GenBank/DDBJ databases">
        <title>Genomic characterization of Leptospira inadai serogroup Lyme isolated from captured rat in Brazil and comparative analysis with human reference strain.</title>
        <authorList>
            <person name="Moreno L.Z."/>
            <person name="Loureiro A.P."/>
            <person name="Miraglia F."/>
            <person name="Kremer F.S."/>
            <person name="Eslabao M.R."/>
            <person name="Dellagostin O.A."/>
            <person name="Lilenbaum W."/>
            <person name="Moreno A.M."/>
        </authorList>
    </citation>
    <scope>NUCLEOTIDE SEQUENCE [LARGE SCALE GENOMIC DNA]</scope>
    <source>
        <strain evidence="2">M34/99</strain>
    </source>
</reference>
<feature type="transmembrane region" description="Helical" evidence="1">
    <location>
        <begin position="37"/>
        <end position="57"/>
    </location>
</feature>
<evidence type="ECO:0000256" key="1">
    <source>
        <dbReference type="SAM" id="Phobius"/>
    </source>
</evidence>
<accession>A0ABX4YIF6</accession>
<name>A0ABX4YIF6_9LEPT</name>
<feature type="transmembrane region" description="Helical" evidence="1">
    <location>
        <begin position="14"/>
        <end position="31"/>
    </location>
</feature>
<keyword evidence="1" id="KW-0812">Transmembrane</keyword>
<comment type="caution">
    <text evidence="2">The sequence shown here is derived from an EMBL/GenBank/DDBJ whole genome shotgun (WGS) entry which is preliminary data.</text>
</comment>
<proteinExistence type="predicted"/>
<keyword evidence="1" id="KW-1133">Transmembrane helix</keyword>
<dbReference type="EMBL" id="MCRM02000010">
    <property type="protein sequence ID" value="PNV74929.1"/>
    <property type="molecule type" value="Genomic_DNA"/>
</dbReference>
<feature type="transmembrane region" description="Helical" evidence="1">
    <location>
        <begin position="69"/>
        <end position="89"/>
    </location>
</feature>
<keyword evidence="1" id="KW-0472">Membrane</keyword>
<sequence>MAFRLFVENFTRSSAYRMAFGLTGLSFLFYYLGLPWLLFICLGLGLLCLLAGIFFPAAFDEIYRTSQSILLGSLSFFISLLILIGYVFFWKPILFLFGKREEQN</sequence>